<dbReference type="InterPro" id="IPR050399">
    <property type="entry name" value="HPr"/>
</dbReference>
<sequence length="92" mass="9961">MKPEKKSIKVIIKNKLGLHARAAASLVQLTNKFVSNVSIEKNGQVVNGKSIMGVMMLAAAKGHEIVITSEGEDADEALEKINNLIENKFGEE</sequence>
<dbReference type="InterPro" id="IPR002114">
    <property type="entry name" value="PTS_HPr_Ser_P_site"/>
</dbReference>
<dbReference type="PRINTS" id="PR00107">
    <property type="entry name" value="PHOSPHOCPHPR"/>
</dbReference>
<dbReference type="InterPro" id="IPR035895">
    <property type="entry name" value="HPr-like_sf"/>
</dbReference>
<dbReference type="InterPro" id="IPR001020">
    <property type="entry name" value="PTS_HPr_His_P_site"/>
</dbReference>
<dbReference type="InterPro" id="IPR000032">
    <property type="entry name" value="HPr-like"/>
</dbReference>
<evidence type="ECO:0000313" key="6">
    <source>
        <dbReference type="Proteomes" id="UP000178435"/>
    </source>
</evidence>
<feature type="domain" description="HPr" evidence="4">
    <location>
        <begin position="5"/>
        <end position="92"/>
    </location>
</feature>
<dbReference type="Pfam" id="PF00381">
    <property type="entry name" value="PTS-HPr"/>
    <property type="match status" value="1"/>
</dbReference>
<comment type="caution">
    <text evidence="5">The sequence shown here is derived from an EMBL/GenBank/DDBJ whole genome shotgun (WGS) entry which is preliminary data.</text>
</comment>
<comment type="subcellular location">
    <subcellularLocation>
        <location evidence="1">Cytoplasm</location>
    </subcellularLocation>
</comment>
<evidence type="ECO:0000256" key="1">
    <source>
        <dbReference type="ARBA" id="ARBA00004496"/>
    </source>
</evidence>
<dbReference type="AlphaFoldDB" id="A0A1F7RSG0"/>
<evidence type="ECO:0000256" key="3">
    <source>
        <dbReference type="ARBA" id="ARBA00022683"/>
    </source>
</evidence>
<dbReference type="NCBIfam" id="TIGR01003">
    <property type="entry name" value="PTS_HPr_family"/>
    <property type="match status" value="1"/>
</dbReference>
<reference evidence="5 6" key="1">
    <citation type="journal article" date="2016" name="Nat. Commun.">
        <title>Thousands of microbial genomes shed light on interconnected biogeochemical processes in an aquifer system.</title>
        <authorList>
            <person name="Anantharaman K."/>
            <person name="Brown C.T."/>
            <person name="Hug L.A."/>
            <person name="Sharon I."/>
            <person name="Castelle C.J."/>
            <person name="Probst A.J."/>
            <person name="Thomas B.C."/>
            <person name="Singh A."/>
            <person name="Wilkins M.J."/>
            <person name="Karaoz U."/>
            <person name="Brodie E.L."/>
            <person name="Williams K.H."/>
            <person name="Hubbard S.S."/>
            <person name="Banfield J.F."/>
        </authorList>
    </citation>
    <scope>NUCLEOTIDE SEQUENCE [LARGE SCALE GENOMIC DNA]</scope>
</reference>
<dbReference type="EMBL" id="MGDF01000141">
    <property type="protein sequence ID" value="OGL44495.1"/>
    <property type="molecule type" value="Genomic_DNA"/>
</dbReference>
<evidence type="ECO:0000256" key="2">
    <source>
        <dbReference type="ARBA" id="ARBA00022490"/>
    </source>
</evidence>
<evidence type="ECO:0000313" key="5">
    <source>
        <dbReference type="EMBL" id="OGL44495.1"/>
    </source>
</evidence>
<protein>
    <submittedName>
        <fullName evidence="5">Phosphocarrier protein HPr</fullName>
    </submittedName>
</protein>
<accession>A0A1F7RSG0</accession>
<proteinExistence type="predicted"/>
<dbReference type="Proteomes" id="UP000178435">
    <property type="component" value="Unassembled WGS sequence"/>
</dbReference>
<dbReference type="PANTHER" id="PTHR33705:SF2">
    <property type="entry name" value="PHOSPHOCARRIER PROTEIN NPR"/>
    <property type="match status" value="1"/>
</dbReference>
<name>A0A1F7RSG0_9BACT</name>
<dbReference type="Gene3D" id="3.30.1340.10">
    <property type="entry name" value="HPr-like"/>
    <property type="match status" value="1"/>
</dbReference>
<dbReference type="GO" id="GO:0005737">
    <property type="term" value="C:cytoplasm"/>
    <property type="evidence" value="ECO:0007669"/>
    <property type="project" value="UniProtKB-SubCell"/>
</dbReference>
<dbReference type="PROSITE" id="PS00369">
    <property type="entry name" value="PTS_HPR_HIS"/>
    <property type="match status" value="1"/>
</dbReference>
<dbReference type="PANTHER" id="PTHR33705">
    <property type="entry name" value="PHOSPHOCARRIER PROTEIN HPR"/>
    <property type="match status" value="1"/>
</dbReference>
<keyword evidence="3" id="KW-0598">Phosphotransferase system</keyword>
<dbReference type="GO" id="GO:0009401">
    <property type="term" value="P:phosphoenolpyruvate-dependent sugar phosphotransferase system"/>
    <property type="evidence" value="ECO:0007669"/>
    <property type="project" value="UniProtKB-KW"/>
</dbReference>
<evidence type="ECO:0000259" key="4">
    <source>
        <dbReference type="PROSITE" id="PS51350"/>
    </source>
</evidence>
<organism evidence="5 6">
    <name type="scientific">Candidatus Schekmanbacteria bacterium RBG_16_38_11</name>
    <dbReference type="NCBI Taxonomy" id="1817880"/>
    <lineage>
        <taxon>Bacteria</taxon>
        <taxon>Candidatus Schekmaniibacteriota</taxon>
    </lineage>
</organism>
<dbReference type="CDD" id="cd00367">
    <property type="entry name" value="PTS-HPr_like"/>
    <property type="match status" value="1"/>
</dbReference>
<dbReference type="SUPFAM" id="SSF55594">
    <property type="entry name" value="HPr-like"/>
    <property type="match status" value="1"/>
</dbReference>
<keyword evidence="2" id="KW-0963">Cytoplasm</keyword>
<dbReference type="PROSITE" id="PS51350">
    <property type="entry name" value="PTS_HPR_DOM"/>
    <property type="match status" value="1"/>
</dbReference>
<dbReference type="PROSITE" id="PS00589">
    <property type="entry name" value="PTS_HPR_SER"/>
    <property type="match status" value="1"/>
</dbReference>
<gene>
    <name evidence="5" type="ORF">A2149_08775</name>
</gene>